<evidence type="ECO:0000256" key="3">
    <source>
        <dbReference type="SAM" id="MobiDB-lite"/>
    </source>
</evidence>
<accession>A0AAW2HEG5</accession>
<organism evidence="5">
    <name type="scientific">Menopon gallinae</name>
    <name type="common">poultry shaft louse</name>
    <dbReference type="NCBI Taxonomy" id="328185"/>
    <lineage>
        <taxon>Eukaryota</taxon>
        <taxon>Metazoa</taxon>
        <taxon>Ecdysozoa</taxon>
        <taxon>Arthropoda</taxon>
        <taxon>Hexapoda</taxon>
        <taxon>Insecta</taxon>
        <taxon>Pterygota</taxon>
        <taxon>Neoptera</taxon>
        <taxon>Paraneoptera</taxon>
        <taxon>Psocodea</taxon>
        <taxon>Troctomorpha</taxon>
        <taxon>Phthiraptera</taxon>
        <taxon>Amblycera</taxon>
        <taxon>Menoponidae</taxon>
        <taxon>Menopon</taxon>
    </lineage>
</organism>
<evidence type="ECO:0000256" key="2">
    <source>
        <dbReference type="ARBA" id="ARBA00023242"/>
    </source>
</evidence>
<dbReference type="PANTHER" id="PTHR22812">
    <property type="entry name" value="CHROMOBOX PROTEIN"/>
    <property type="match status" value="1"/>
</dbReference>
<dbReference type="InterPro" id="IPR023780">
    <property type="entry name" value="Chromo_domain"/>
</dbReference>
<feature type="region of interest" description="Disordered" evidence="3">
    <location>
        <begin position="736"/>
        <end position="763"/>
    </location>
</feature>
<dbReference type="EMBL" id="JARGDH010000005">
    <property type="protein sequence ID" value="KAL0268259.1"/>
    <property type="molecule type" value="Genomic_DNA"/>
</dbReference>
<dbReference type="SMART" id="SM00298">
    <property type="entry name" value="CHROMO"/>
    <property type="match status" value="1"/>
</dbReference>
<feature type="compositionally biased region" description="Low complexity" evidence="3">
    <location>
        <begin position="737"/>
        <end position="757"/>
    </location>
</feature>
<feature type="domain" description="Chromo" evidence="4">
    <location>
        <begin position="293"/>
        <end position="354"/>
    </location>
</feature>
<proteinExistence type="predicted"/>
<feature type="region of interest" description="Disordered" evidence="3">
    <location>
        <begin position="369"/>
        <end position="426"/>
    </location>
</feature>
<keyword evidence="2" id="KW-0539">Nucleus</keyword>
<dbReference type="GO" id="GO:0005634">
    <property type="term" value="C:nucleus"/>
    <property type="evidence" value="ECO:0007669"/>
    <property type="project" value="UniProtKB-SubCell"/>
</dbReference>
<feature type="region of interest" description="Disordered" evidence="3">
    <location>
        <begin position="1"/>
        <end position="63"/>
    </location>
</feature>
<sequence>MASGGYVTPENGVDELFKQLIEMDGAPEQVPPENESAPAAASEEPADEGPAPEDAITAPETPSTEVVKAAQEDILQLDVLVCGKCQNVYHFIEAFSEHKNSNECDIEAQVFKSNTNESTPQLWAFLLWKASRTKDSGNSNSPDWASNSWNLYQRWCKLPDDVRKTWVEAGKSLETLTHLGRTKIDLNRSNTSKVNKPLKTTMTPQQLQQHQQTLLELQKELEDDETEMMSTLGLVRGSKSSPAGGKGKKAGTNDVDPLGTKEDETAKNSTNRIVRKSLKPKGDDDEDSEEEEYVVEKIVAKRVNPKTKKPEYLLKWEGYPSDHNTWEPVQNMGTCTKLVQEFERNLARQKARKALEASKMPKNVIKIEELVQNSSPQNTSSRPVRTSAKKALDQVKEWVNMGTKRKYESEEESDADDPKPKKQDNELTTLFKKKVLGNSNAKTPVLVANSKGVVRVDPEQVPNLSSGVYILSSQSGLIKVDDPTAQKLTEAMKGDAKKITEKLNPKVMINETEIRKIPAKSVQPKIRLFKKDQQQTGIIKKESNLAPSVKIIQKSSMNKLPLPLRLTTPKINQQQILSKLGSSKLATSTPKQIIIGQKKTRPLPGPIPSPLRPPVLKPKVTIKTAPTAAKKTTQQIRLGNLINKNNKERVEQADKFSDDDFDGGLPDEFPKEDEPIAPPSPTRPLTLCPLTGEVLGKAEGEKTPPAEEESILPEIEDDGMMRVEMSPGGTIRQIITKPQQQKKQQPSVLQKKPQSQPVTKVRPAANQELISIEGEDGIIYQMTPEQQQMLINNGTFRVDSRIIQDDTTADSEHTEIVIQNGQIIQRTIVQGNEEDNSQDGSTILMHNESSNDQIILQTSEGGVYVTQEAEGGGGAVLTLDSAVQEAVATGTGAAEEGSEEMEEATEESQQMVAQIVQAESPTPGGGPRKVVLLLPDGSLIHTEMDEEQYQALDFEK</sequence>
<name>A0AAW2HEG5_9NEOP</name>
<dbReference type="SUPFAM" id="SSF54160">
    <property type="entry name" value="Chromo domain-like"/>
    <property type="match status" value="1"/>
</dbReference>
<dbReference type="InterPro" id="IPR017984">
    <property type="entry name" value="Chromo_dom_subgr"/>
</dbReference>
<dbReference type="PRINTS" id="PR00504">
    <property type="entry name" value="CHROMODOMAIN"/>
</dbReference>
<dbReference type="CDD" id="cd00024">
    <property type="entry name" value="CD_CSD"/>
    <property type="match status" value="1"/>
</dbReference>
<dbReference type="Pfam" id="PF00385">
    <property type="entry name" value="Chromo"/>
    <property type="match status" value="1"/>
</dbReference>
<reference evidence="5" key="1">
    <citation type="journal article" date="2024" name="Gigascience">
        <title>Chromosome-level genome of the poultry shaft louse Menopon gallinae provides insight into the host-switching and adaptive evolution of parasitic lice.</title>
        <authorList>
            <person name="Xu Y."/>
            <person name="Ma L."/>
            <person name="Liu S."/>
            <person name="Liang Y."/>
            <person name="Liu Q."/>
            <person name="He Z."/>
            <person name="Tian L."/>
            <person name="Duan Y."/>
            <person name="Cai W."/>
            <person name="Li H."/>
            <person name="Song F."/>
        </authorList>
    </citation>
    <scope>NUCLEOTIDE SEQUENCE</scope>
    <source>
        <strain evidence="5">Cailab_2023a</strain>
    </source>
</reference>
<protein>
    <recommendedName>
        <fullName evidence="4">Chromo domain-containing protein</fullName>
    </recommendedName>
</protein>
<feature type="compositionally biased region" description="Polar residues" evidence="3">
    <location>
        <begin position="371"/>
        <end position="384"/>
    </location>
</feature>
<evidence type="ECO:0000313" key="5">
    <source>
        <dbReference type="EMBL" id="KAL0268259.1"/>
    </source>
</evidence>
<feature type="compositionally biased region" description="Basic and acidic residues" evidence="3">
    <location>
        <begin position="416"/>
        <end position="425"/>
    </location>
</feature>
<evidence type="ECO:0000259" key="4">
    <source>
        <dbReference type="PROSITE" id="PS50013"/>
    </source>
</evidence>
<dbReference type="InterPro" id="IPR000953">
    <property type="entry name" value="Chromo/chromo_shadow_dom"/>
</dbReference>
<feature type="region of interest" description="Disordered" evidence="3">
    <location>
        <begin position="189"/>
        <end position="208"/>
    </location>
</feature>
<dbReference type="AlphaFoldDB" id="A0AAW2HEG5"/>
<gene>
    <name evidence="5" type="ORF">PYX00_010275</name>
</gene>
<comment type="subcellular location">
    <subcellularLocation>
        <location evidence="1">Nucleus</location>
    </subcellularLocation>
</comment>
<feature type="region of interest" description="Disordered" evidence="3">
    <location>
        <begin position="233"/>
        <end position="291"/>
    </location>
</feature>
<dbReference type="InterPro" id="IPR023779">
    <property type="entry name" value="Chromodomain_CS"/>
</dbReference>
<dbReference type="Gene3D" id="2.40.50.40">
    <property type="match status" value="1"/>
</dbReference>
<feature type="region of interest" description="Disordered" evidence="3">
    <location>
        <begin position="655"/>
        <end position="687"/>
    </location>
</feature>
<comment type="caution">
    <text evidence="5">The sequence shown here is derived from an EMBL/GenBank/DDBJ whole genome shotgun (WGS) entry which is preliminary data.</text>
</comment>
<feature type="compositionally biased region" description="Low complexity" evidence="3">
    <location>
        <begin position="31"/>
        <end position="43"/>
    </location>
</feature>
<dbReference type="InterPro" id="IPR051219">
    <property type="entry name" value="Heterochromatin_chromo-domain"/>
</dbReference>
<dbReference type="PROSITE" id="PS00598">
    <property type="entry name" value="CHROMO_1"/>
    <property type="match status" value="1"/>
</dbReference>
<dbReference type="GO" id="GO:0005694">
    <property type="term" value="C:chromosome"/>
    <property type="evidence" value="ECO:0007669"/>
    <property type="project" value="UniProtKB-ARBA"/>
</dbReference>
<dbReference type="PROSITE" id="PS50013">
    <property type="entry name" value="CHROMO_2"/>
    <property type="match status" value="1"/>
</dbReference>
<evidence type="ECO:0000256" key="1">
    <source>
        <dbReference type="ARBA" id="ARBA00004123"/>
    </source>
</evidence>
<dbReference type="InterPro" id="IPR016197">
    <property type="entry name" value="Chromo-like_dom_sf"/>
</dbReference>